<dbReference type="Proteomes" id="UP000664256">
    <property type="component" value="Unassembled WGS sequence"/>
</dbReference>
<evidence type="ECO:0000313" key="2">
    <source>
        <dbReference type="Proteomes" id="UP000664256"/>
    </source>
</evidence>
<keyword evidence="2" id="KW-1185">Reference proteome</keyword>
<dbReference type="Pfam" id="PF02423">
    <property type="entry name" value="OCD_Mu_crystall"/>
    <property type="match status" value="1"/>
</dbReference>
<reference evidence="1 2" key="1">
    <citation type="submission" date="2021-03" db="EMBL/GenBank/DDBJ databases">
        <title>Enterococcal diversity collection.</title>
        <authorList>
            <person name="Gilmore M.S."/>
            <person name="Schwartzman J."/>
            <person name="Van Tyne D."/>
            <person name="Martin M."/>
            <person name="Earl A.M."/>
            <person name="Manson A.L."/>
            <person name="Straub T."/>
            <person name="Salamzade R."/>
            <person name="Saavedra J."/>
            <person name="Lebreton F."/>
            <person name="Prichula J."/>
            <person name="Schaufler K."/>
            <person name="Gaca A."/>
            <person name="Sgardioli B."/>
            <person name="Wagenaar J."/>
            <person name="Strong T."/>
        </authorList>
    </citation>
    <scope>NUCLEOTIDE SEQUENCE [LARGE SCALE GENOMIC DNA]</scope>
    <source>
        <strain evidence="1 2">MJM12</strain>
    </source>
</reference>
<dbReference type="InterPro" id="IPR023401">
    <property type="entry name" value="ODC_N"/>
</dbReference>
<sequence length="344" mass="37046">MNKVTVLNENDLRKILTMEETIAAVEEAYKQKELNKAFVLPMIFHEFEAGVADMDIKAGVMPELERYGLKVVSWFKDNPAKNLPALFGTTLLFDSKTGAPCSLLDAEYITGMRTGAAGAIGAKYLAKKMAKTLLIIGSGQQAFFQIAAYLTVFDSISDIFIFDPLDANKANAFVTNLATPLESLLAKNPTKKVSLKNTNVSAVTDLAQTLEKSDLVATVTPATTPIIKAKWVKKGTHFSCIGADISGKEEIDPQIFKDAIIIVDDLQQAITVGETERPIKEGVIKKADISGEIGALITGKVAGRTTDDAITIFDSTGIALQDLAVSNLALKIATKENIGQTVFL</sequence>
<accession>A0ABS3H532</accession>
<organism evidence="1 2">
    <name type="scientific">Candidatus Enterococcus myersii</name>
    <dbReference type="NCBI Taxonomy" id="2815322"/>
    <lineage>
        <taxon>Bacteria</taxon>
        <taxon>Bacillati</taxon>
        <taxon>Bacillota</taxon>
        <taxon>Bacilli</taxon>
        <taxon>Lactobacillales</taxon>
        <taxon>Enterococcaceae</taxon>
        <taxon>Enterococcus</taxon>
    </lineage>
</organism>
<dbReference type="Gene3D" id="3.30.1780.10">
    <property type="entry name" value="ornithine cyclodeaminase, domain 1"/>
    <property type="match status" value="1"/>
</dbReference>
<dbReference type="SUPFAM" id="SSF51735">
    <property type="entry name" value="NAD(P)-binding Rossmann-fold domains"/>
    <property type="match status" value="1"/>
</dbReference>
<proteinExistence type="predicted"/>
<gene>
    <name evidence="1" type="ORF">JZO76_03355</name>
</gene>
<dbReference type="EMBL" id="JAFLVT010000005">
    <property type="protein sequence ID" value="MBO0448565.1"/>
    <property type="molecule type" value="Genomic_DNA"/>
</dbReference>
<dbReference type="PIRSF" id="PIRSF001439">
    <property type="entry name" value="CryM"/>
    <property type="match status" value="1"/>
</dbReference>
<dbReference type="Gene3D" id="3.40.50.720">
    <property type="entry name" value="NAD(P)-binding Rossmann-like Domain"/>
    <property type="match status" value="1"/>
</dbReference>
<dbReference type="PANTHER" id="PTHR13812">
    <property type="entry name" value="KETIMINE REDUCTASE MU-CRYSTALLIN"/>
    <property type="match status" value="1"/>
</dbReference>
<dbReference type="RefSeq" id="WP_206902769.1">
    <property type="nucleotide sequence ID" value="NZ_JAFLVT010000005.1"/>
</dbReference>
<comment type="caution">
    <text evidence="1">The sequence shown here is derived from an EMBL/GenBank/DDBJ whole genome shotgun (WGS) entry which is preliminary data.</text>
</comment>
<name>A0ABS3H532_9ENTE</name>
<dbReference type="InterPro" id="IPR003462">
    <property type="entry name" value="ODC_Mu_crystall"/>
</dbReference>
<dbReference type="PANTHER" id="PTHR13812:SF19">
    <property type="entry name" value="KETIMINE REDUCTASE MU-CRYSTALLIN"/>
    <property type="match status" value="1"/>
</dbReference>
<protein>
    <submittedName>
        <fullName evidence="1">Ornithine cyclodeaminase family protein</fullName>
    </submittedName>
</protein>
<dbReference type="InterPro" id="IPR036291">
    <property type="entry name" value="NAD(P)-bd_dom_sf"/>
</dbReference>
<evidence type="ECO:0000313" key="1">
    <source>
        <dbReference type="EMBL" id="MBO0448565.1"/>
    </source>
</evidence>